<feature type="compositionally biased region" description="Pro residues" evidence="1">
    <location>
        <begin position="152"/>
        <end position="162"/>
    </location>
</feature>
<reference evidence="3" key="1">
    <citation type="submission" date="2019-09" db="EMBL/GenBank/DDBJ databases">
        <title>Antimicrobial potential of Antarctic Bacteria.</title>
        <authorList>
            <person name="Benaud N."/>
            <person name="Edwards R.J."/>
            <person name="Ferrari B.C."/>
        </authorList>
    </citation>
    <scope>NUCLEOTIDE SEQUENCE [LARGE SCALE GENOMIC DNA]</scope>
    <source>
        <strain evidence="3">SPB151</strain>
    </source>
</reference>
<proteinExistence type="predicted"/>
<feature type="region of interest" description="Disordered" evidence="1">
    <location>
        <begin position="1"/>
        <end position="22"/>
    </location>
</feature>
<organism evidence="2 3">
    <name type="scientific">Kribbella qitaiheensis</name>
    <dbReference type="NCBI Taxonomy" id="1544730"/>
    <lineage>
        <taxon>Bacteria</taxon>
        <taxon>Bacillati</taxon>
        <taxon>Actinomycetota</taxon>
        <taxon>Actinomycetes</taxon>
        <taxon>Propionibacteriales</taxon>
        <taxon>Kribbellaceae</taxon>
        <taxon>Kribbella</taxon>
    </lineage>
</organism>
<dbReference type="PRINTS" id="PR01217">
    <property type="entry name" value="PRICHEXTENSN"/>
</dbReference>
<protein>
    <recommendedName>
        <fullName evidence="4">SCP domain-containing protein</fullName>
    </recommendedName>
</protein>
<sequence>MSEPGATRARRGRRAAESPSRVKRTMVAIGTVMLVITPISWILLHEPQSDQADASIPYITRDDDTYITASNEPVVATTGPRSTTKPTPGATPTKPTRTPSATPTPGDDPTRTPSVHPTTVPTDGPGDETSTPTDEPTRSGESHGPKPTAVPSKPPATPPSTQPPADDGSMNGDEQQLFSLIDDARVQNGCAPLRRDSNLTGGARTEAGGRAKSNDMSSTGASKASTGSEDMSAQAAFDRLKNESSGTLMNCGLHELGAGRGTTTYRTCVLICSNHTRVAWVADFQ</sequence>
<keyword evidence="3" id="KW-1185">Reference proteome</keyword>
<evidence type="ECO:0000313" key="3">
    <source>
        <dbReference type="Proteomes" id="UP000515563"/>
    </source>
</evidence>
<dbReference type="Proteomes" id="UP000515563">
    <property type="component" value="Chromosome"/>
</dbReference>
<feature type="compositionally biased region" description="Basic and acidic residues" evidence="1">
    <location>
        <begin position="135"/>
        <end position="144"/>
    </location>
</feature>
<feature type="compositionally biased region" description="Low complexity" evidence="1">
    <location>
        <begin position="83"/>
        <end position="113"/>
    </location>
</feature>
<dbReference type="AlphaFoldDB" id="A0A7G6X3G0"/>
<name>A0A7G6X3G0_9ACTN</name>
<reference evidence="2 3" key="2">
    <citation type="journal article" date="2020" name="Microbiol. Resour. Announc.">
        <title>Antarctic desert soil bacteria exhibit high novel natural product potential, evaluated through long-read genome sequencing and comparative genomics.</title>
        <authorList>
            <person name="Benaud N."/>
            <person name="Edwards R.J."/>
            <person name="Amos T.G."/>
            <person name="D'Agostino P.M."/>
            <person name="Gutierrez-Chavez C."/>
            <person name="Montgomery K."/>
            <person name="Nicetic I."/>
            <person name="Ferrari B.C."/>
        </authorList>
    </citation>
    <scope>NUCLEOTIDE SEQUENCE [LARGE SCALE GENOMIC DNA]</scope>
    <source>
        <strain evidence="2 3">SPB151</strain>
    </source>
</reference>
<feature type="region of interest" description="Disordered" evidence="1">
    <location>
        <begin position="191"/>
        <end position="234"/>
    </location>
</feature>
<evidence type="ECO:0000256" key="1">
    <source>
        <dbReference type="SAM" id="MobiDB-lite"/>
    </source>
</evidence>
<dbReference type="Gene3D" id="3.40.33.10">
    <property type="entry name" value="CAP"/>
    <property type="match status" value="1"/>
</dbReference>
<evidence type="ECO:0000313" key="2">
    <source>
        <dbReference type="EMBL" id="QNE20775.1"/>
    </source>
</evidence>
<gene>
    <name evidence="2" type="ORF">F1D05_26265</name>
</gene>
<dbReference type="InterPro" id="IPR035940">
    <property type="entry name" value="CAP_sf"/>
</dbReference>
<dbReference type="KEGG" id="kqi:F1D05_26265"/>
<feature type="region of interest" description="Disordered" evidence="1">
    <location>
        <begin position="70"/>
        <end position="173"/>
    </location>
</feature>
<dbReference type="EMBL" id="CP043661">
    <property type="protein sequence ID" value="QNE20775.1"/>
    <property type="molecule type" value="Genomic_DNA"/>
</dbReference>
<evidence type="ECO:0008006" key="4">
    <source>
        <dbReference type="Google" id="ProtNLM"/>
    </source>
</evidence>
<accession>A0A7G6X3G0</accession>
<feature type="compositionally biased region" description="Low complexity" evidence="1">
    <location>
        <begin position="214"/>
        <end position="228"/>
    </location>
</feature>